<dbReference type="GO" id="GO:0016020">
    <property type="term" value="C:membrane"/>
    <property type="evidence" value="ECO:0007669"/>
    <property type="project" value="UniProtKB-SubCell"/>
</dbReference>
<evidence type="ECO:0000256" key="7">
    <source>
        <dbReference type="ARBA" id="ARBA00023136"/>
    </source>
</evidence>
<dbReference type="EMBL" id="KB008044">
    <property type="protein sequence ID" value="ELR14792.1"/>
    <property type="molecule type" value="Genomic_DNA"/>
</dbReference>
<name>L8GPF2_ACACF</name>
<dbReference type="AlphaFoldDB" id="L8GPF2"/>
<evidence type="ECO:0000256" key="3">
    <source>
        <dbReference type="ARBA" id="ARBA00022448"/>
    </source>
</evidence>
<sequence length="305" mass="33210">MAHMPHNAPAAATTTNVVRETDKKWLRGMLGGTSNAFAIILVSPLDVLKIRFQTQNALTKAGAPKTYDGLLKGAVTIVSNEGVRGLFKGLSVSMLRELTFSSARMGLYEPIRNYLVGPGQKEIALGQKILAGLMSGAIAAAMFNPTDVLKVRFQADPARTPELRRYKSVVGAVVEIGVGTTVIRASLLTSAQMASYDESKHFLIDSLAFSDNFLTHFCMFSGFMTSLVTNPVDVVRTRIMTEYASPGQPRTYSNPFTSLVRIFRAEGVLGLYKGFVPSYLRLGSASVVVFMLYEQLRRLAGIPTL</sequence>
<evidence type="ECO:0000313" key="11">
    <source>
        <dbReference type="Proteomes" id="UP000011083"/>
    </source>
</evidence>
<keyword evidence="4 8" id="KW-0812">Transmembrane</keyword>
<comment type="similarity">
    <text evidence="2 9">Belongs to the mitochondrial carrier (TC 2.A.29) family.</text>
</comment>
<evidence type="ECO:0000256" key="2">
    <source>
        <dbReference type="ARBA" id="ARBA00006375"/>
    </source>
</evidence>
<dbReference type="PROSITE" id="PS50920">
    <property type="entry name" value="SOLCAR"/>
    <property type="match status" value="3"/>
</dbReference>
<dbReference type="VEuPathDB" id="AmoebaDB:ACA1_391640"/>
<accession>L8GPF2</accession>
<dbReference type="GeneID" id="14915423"/>
<dbReference type="RefSeq" id="XP_004336805.1">
    <property type="nucleotide sequence ID" value="XM_004336757.1"/>
</dbReference>
<protein>
    <submittedName>
        <fullName evidence="10">Carrier superfamily protein</fullName>
    </submittedName>
</protein>
<organism evidence="10 11">
    <name type="scientific">Acanthamoeba castellanii (strain ATCC 30010 / Neff)</name>
    <dbReference type="NCBI Taxonomy" id="1257118"/>
    <lineage>
        <taxon>Eukaryota</taxon>
        <taxon>Amoebozoa</taxon>
        <taxon>Discosea</taxon>
        <taxon>Longamoebia</taxon>
        <taxon>Centramoebida</taxon>
        <taxon>Acanthamoebidae</taxon>
        <taxon>Acanthamoeba</taxon>
    </lineage>
</organism>
<comment type="subcellular location">
    <subcellularLocation>
        <location evidence="1">Membrane</location>
        <topology evidence="1">Multi-pass membrane protein</topology>
    </subcellularLocation>
</comment>
<keyword evidence="6" id="KW-1133">Transmembrane helix</keyword>
<evidence type="ECO:0000256" key="9">
    <source>
        <dbReference type="RuleBase" id="RU000488"/>
    </source>
</evidence>
<evidence type="ECO:0000256" key="5">
    <source>
        <dbReference type="ARBA" id="ARBA00022737"/>
    </source>
</evidence>
<keyword evidence="3 9" id="KW-0813">Transport</keyword>
<gene>
    <name evidence="10" type="ORF">ACA1_391640</name>
</gene>
<evidence type="ECO:0000313" key="10">
    <source>
        <dbReference type="EMBL" id="ELR14792.1"/>
    </source>
</evidence>
<dbReference type="KEGG" id="acan:ACA1_391640"/>
<dbReference type="Gene3D" id="1.50.40.10">
    <property type="entry name" value="Mitochondrial carrier domain"/>
    <property type="match status" value="1"/>
</dbReference>
<evidence type="ECO:0000256" key="1">
    <source>
        <dbReference type="ARBA" id="ARBA00004141"/>
    </source>
</evidence>
<dbReference type="InterPro" id="IPR050391">
    <property type="entry name" value="Mito_Metabolite_Transporter"/>
</dbReference>
<dbReference type="SUPFAM" id="SSF103506">
    <property type="entry name" value="Mitochondrial carrier"/>
    <property type="match status" value="1"/>
</dbReference>
<dbReference type="OrthoDB" id="448427at2759"/>
<dbReference type="Proteomes" id="UP000011083">
    <property type="component" value="Unassembled WGS sequence"/>
</dbReference>
<feature type="repeat" description="Solcar" evidence="8">
    <location>
        <begin position="210"/>
        <end position="299"/>
    </location>
</feature>
<dbReference type="InterPro" id="IPR023395">
    <property type="entry name" value="MCP_dom_sf"/>
</dbReference>
<dbReference type="Pfam" id="PF00153">
    <property type="entry name" value="Mito_carr"/>
    <property type="match status" value="3"/>
</dbReference>
<evidence type="ECO:0000256" key="4">
    <source>
        <dbReference type="ARBA" id="ARBA00022692"/>
    </source>
</evidence>
<dbReference type="PANTHER" id="PTHR45618">
    <property type="entry name" value="MITOCHONDRIAL DICARBOXYLATE CARRIER-RELATED"/>
    <property type="match status" value="1"/>
</dbReference>
<keyword evidence="11" id="KW-1185">Reference proteome</keyword>
<proteinExistence type="inferred from homology"/>
<evidence type="ECO:0000256" key="6">
    <source>
        <dbReference type="ARBA" id="ARBA00022989"/>
    </source>
</evidence>
<dbReference type="OMA" id="SGAINCA"/>
<feature type="repeat" description="Solcar" evidence="8">
    <location>
        <begin position="123"/>
        <end position="202"/>
    </location>
</feature>
<feature type="repeat" description="Solcar" evidence="8">
    <location>
        <begin position="22"/>
        <end position="114"/>
    </location>
</feature>
<keyword evidence="7 8" id="KW-0472">Membrane</keyword>
<dbReference type="InterPro" id="IPR018108">
    <property type="entry name" value="MCP_transmembrane"/>
</dbReference>
<evidence type="ECO:0000256" key="8">
    <source>
        <dbReference type="PROSITE-ProRule" id="PRU00282"/>
    </source>
</evidence>
<keyword evidence="5" id="KW-0677">Repeat</keyword>
<reference evidence="10 11" key="1">
    <citation type="journal article" date="2013" name="Genome Biol.">
        <title>Genome of Acanthamoeba castellanii highlights extensive lateral gene transfer and early evolution of tyrosine kinase signaling.</title>
        <authorList>
            <person name="Clarke M."/>
            <person name="Lohan A.J."/>
            <person name="Liu B."/>
            <person name="Lagkouvardos I."/>
            <person name="Roy S."/>
            <person name="Zafar N."/>
            <person name="Bertelli C."/>
            <person name="Schilde C."/>
            <person name="Kianianmomeni A."/>
            <person name="Burglin T.R."/>
            <person name="Frech C."/>
            <person name="Turcotte B."/>
            <person name="Kopec K.O."/>
            <person name="Synnott J.M."/>
            <person name="Choo C."/>
            <person name="Paponov I."/>
            <person name="Finkler A."/>
            <person name="Soon Heng Tan C."/>
            <person name="Hutchins A.P."/>
            <person name="Weinmeier T."/>
            <person name="Rattei T."/>
            <person name="Chu J.S."/>
            <person name="Gimenez G."/>
            <person name="Irimia M."/>
            <person name="Rigden D.J."/>
            <person name="Fitzpatrick D.A."/>
            <person name="Lorenzo-Morales J."/>
            <person name="Bateman A."/>
            <person name="Chiu C.H."/>
            <person name="Tang P."/>
            <person name="Hegemann P."/>
            <person name="Fromm H."/>
            <person name="Raoult D."/>
            <person name="Greub G."/>
            <person name="Miranda-Saavedra D."/>
            <person name="Chen N."/>
            <person name="Nash P."/>
            <person name="Ginger M.L."/>
            <person name="Horn M."/>
            <person name="Schaap P."/>
            <person name="Caler L."/>
            <person name="Loftus B."/>
        </authorList>
    </citation>
    <scope>NUCLEOTIDE SEQUENCE [LARGE SCALE GENOMIC DNA]</scope>
    <source>
        <strain evidence="10 11">Neff</strain>
    </source>
</reference>